<dbReference type="EMBL" id="VOHL01000001">
    <property type="protein sequence ID" value="TWS98664.1"/>
    <property type="molecule type" value="Genomic_DNA"/>
</dbReference>
<dbReference type="Proteomes" id="UP000317430">
    <property type="component" value="Unassembled WGS sequence"/>
</dbReference>
<dbReference type="InterPro" id="IPR035901">
    <property type="entry name" value="GIY-YIG_endonuc_sf"/>
</dbReference>
<accession>A0A5C5SD15</accession>
<keyword evidence="4" id="KW-1185">Reference proteome</keyword>
<comment type="similarity">
    <text evidence="1">Belongs to the UPF0213 family.</text>
</comment>
<dbReference type="InterPro" id="IPR000305">
    <property type="entry name" value="GIY-YIG_endonuc"/>
</dbReference>
<dbReference type="Pfam" id="PF01541">
    <property type="entry name" value="GIY-YIG"/>
    <property type="match status" value="1"/>
</dbReference>
<organism evidence="3 4">
    <name type="scientific">Streptococcus cuniculipharyngis</name>
    <dbReference type="NCBI Taxonomy" id="1562651"/>
    <lineage>
        <taxon>Bacteria</taxon>
        <taxon>Bacillati</taxon>
        <taxon>Bacillota</taxon>
        <taxon>Bacilli</taxon>
        <taxon>Lactobacillales</taxon>
        <taxon>Streptococcaceae</taxon>
        <taxon>Streptococcus</taxon>
    </lineage>
</organism>
<dbReference type="PANTHER" id="PTHR34477:SF1">
    <property type="entry name" value="UPF0213 PROTEIN YHBQ"/>
    <property type="match status" value="1"/>
</dbReference>
<sequence>MEKIKAIKAYMYVLRCQDDSLYTGYTTDVDRRVKTHQAGKGAKYTKARLPVQLLYVEKFASKSLAMSAESQFKKKTRQEKLNYIAQNKP</sequence>
<evidence type="ECO:0000313" key="4">
    <source>
        <dbReference type="Proteomes" id="UP000317430"/>
    </source>
</evidence>
<dbReference type="AlphaFoldDB" id="A0A5C5SD15"/>
<gene>
    <name evidence="3" type="ORF">FRX57_00105</name>
</gene>
<feature type="domain" description="GIY-YIG" evidence="2">
    <location>
        <begin position="7"/>
        <end position="83"/>
    </location>
</feature>
<dbReference type="InterPro" id="IPR050190">
    <property type="entry name" value="UPF0213_domain"/>
</dbReference>
<dbReference type="Gene3D" id="3.40.1440.10">
    <property type="entry name" value="GIY-YIG endonuclease"/>
    <property type="match status" value="1"/>
</dbReference>
<evidence type="ECO:0000256" key="1">
    <source>
        <dbReference type="ARBA" id="ARBA00007435"/>
    </source>
</evidence>
<name>A0A5C5SD15_9STRE</name>
<proteinExistence type="inferred from homology"/>
<evidence type="ECO:0000259" key="2">
    <source>
        <dbReference type="PROSITE" id="PS50164"/>
    </source>
</evidence>
<dbReference type="CDD" id="cd10456">
    <property type="entry name" value="GIY-YIG_UPF0213"/>
    <property type="match status" value="1"/>
</dbReference>
<reference evidence="3 4" key="1">
    <citation type="submission" date="2019-08" db="EMBL/GenBank/DDBJ databases">
        <authorList>
            <person name="Lei W."/>
        </authorList>
    </citation>
    <scope>NUCLEOTIDE SEQUENCE [LARGE SCALE GENOMIC DNA]</scope>
    <source>
        <strain evidence="3 4">CCUG 66496</strain>
    </source>
</reference>
<evidence type="ECO:0000313" key="3">
    <source>
        <dbReference type="EMBL" id="TWS98664.1"/>
    </source>
</evidence>
<protein>
    <submittedName>
        <fullName evidence="3">GIY-YIG nuclease family protein</fullName>
    </submittedName>
</protein>
<dbReference type="PANTHER" id="PTHR34477">
    <property type="entry name" value="UPF0213 PROTEIN YHBQ"/>
    <property type="match status" value="1"/>
</dbReference>
<comment type="caution">
    <text evidence="3">The sequence shown here is derived from an EMBL/GenBank/DDBJ whole genome shotgun (WGS) entry which is preliminary data.</text>
</comment>
<dbReference type="OrthoDB" id="9807770at2"/>
<dbReference type="SUPFAM" id="SSF82771">
    <property type="entry name" value="GIY-YIG endonuclease"/>
    <property type="match status" value="1"/>
</dbReference>
<dbReference type="PROSITE" id="PS50164">
    <property type="entry name" value="GIY_YIG"/>
    <property type="match status" value="1"/>
</dbReference>
<dbReference type="RefSeq" id="WP_146565449.1">
    <property type="nucleotide sequence ID" value="NZ_VOHL01000001.1"/>
</dbReference>